<keyword evidence="3" id="KW-1185">Reference proteome</keyword>
<dbReference type="InterPro" id="IPR011893">
    <property type="entry name" value="Selenoprotein_Rdx-typ"/>
</dbReference>
<name>A0A1H7W8G0_9BACI</name>
<dbReference type="Proteomes" id="UP000198553">
    <property type="component" value="Unassembled WGS sequence"/>
</dbReference>
<evidence type="ECO:0000313" key="2">
    <source>
        <dbReference type="EMBL" id="SEM17365.1"/>
    </source>
</evidence>
<protein>
    <submittedName>
        <fullName evidence="2">Selenoprotein W-related protein</fullName>
    </submittedName>
</protein>
<proteinExistence type="predicted"/>
<dbReference type="SUPFAM" id="SSF52833">
    <property type="entry name" value="Thioredoxin-like"/>
    <property type="match status" value="1"/>
</dbReference>
<evidence type="ECO:0000256" key="1">
    <source>
        <dbReference type="ARBA" id="ARBA00023284"/>
    </source>
</evidence>
<dbReference type="InterPro" id="IPR036249">
    <property type="entry name" value="Thioredoxin-like_sf"/>
</dbReference>
<dbReference type="Gene3D" id="3.40.30.10">
    <property type="entry name" value="Glutaredoxin"/>
    <property type="match status" value="1"/>
</dbReference>
<accession>A0A1H7W8G0</accession>
<dbReference type="NCBIfam" id="TIGR02174">
    <property type="entry name" value="CXXU_selWTH"/>
    <property type="match status" value="1"/>
</dbReference>
<dbReference type="AlphaFoldDB" id="A0A1H7W8G0"/>
<evidence type="ECO:0000313" key="3">
    <source>
        <dbReference type="Proteomes" id="UP000198553"/>
    </source>
</evidence>
<dbReference type="EMBL" id="FOBW01000001">
    <property type="protein sequence ID" value="SEM17365.1"/>
    <property type="molecule type" value="Genomic_DNA"/>
</dbReference>
<keyword evidence="1" id="KW-0676">Redox-active center</keyword>
<reference evidence="3" key="1">
    <citation type="submission" date="2016-10" db="EMBL/GenBank/DDBJ databases">
        <authorList>
            <person name="Varghese N."/>
            <person name="Submissions S."/>
        </authorList>
    </citation>
    <scope>NUCLEOTIDE SEQUENCE [LARGE SCALE GENOMIC DNA]</scope>
    <source>
        <strain evidence="3">B48,IBRC-M 10115,DSM 25386,CECT 8001</strain>
    </source>
</reference>
<dbReference type="Pfam" id="PF10262">
    <property type="entry name" value="Rdx"/>
    <property type="match status" value="1"/>
</dbReference>
<organism evidence="2 3">
    <name type="scientific">Mesobacillus persicus</name>
    <dbReference type="NCBI Taxonomy" id="930146"/>
    <lineage>
        <taxon>Bacteria</taxon>
        <taxon>Bacillati</taxon>
        <taxon>Bacillota</taxon>
        <taxon>Bacilli</taxon>
        <taxon>Bacillales</taxon>
        <taxon>Bacillaceae</taxon>
        <taxon>Mesobacillus</taxon>
    </lineage>
</organism>
<sequence>MELVPATGGVFEVSMNGEKLYSKDETGVFPSSEEIIAKLEA</sequence>
<gene>
    <name evidence="2" type="ORF">SAMN05192533_101298</name>
</gene>